<evidence type="ECO:0000256" key="2">
    <source>
        <dbReference type="ARBA" id="ARBA00022723"/>
    </source>
</evidence>
<dbReference type="GO" id="GO:0016829">
    <property type="term" value="F:lyase activity"/>
    <property type="evidence" value="ECO:0007669"/>
    <property type="project" value="UniProtKB-KW"/>
</dbReference>
<dbReference type="EMBL" id="LAZR01000460">
    <property type="protein sequence ID" value="KKN68003.1"/>
    <property type="molecule type" value="Genomic_DNA"/>
</dbReference>
<dbReference type="InterPro" id="IPR007115">
    <property type="entry name" value="6-PTP_synth/QueD"/>
</dbReference>
<name>A0A0F9VQE2_9ZZZZ</name>
<evidence type="ECO:0000313" key="5">
    <source>
        <dbReference type="EMBL" id="KKN68003.1"/>
    </source>
</evidence>
<gene>
    <name evidence="5" type="ORF">LCGC14_0455590</name>
</gene>
<keyword evidence="2" id="KW-0479">Metal-binding</keyword>
<dbReference type="GO" id="GO:0046872">
    <property type="term" value="F:metal ion binding"/>
    <property type="evidence" value="ECO:0007669"/>
    <property type="project" value="UniProtKB-KW"/>
</dbReference>
<comment type="cofactor">
    <cofactor evidence="1">
        <name>Zn(2+)</name>
        <dbReference type="ChEBI" id="CHEBI:29105"/>
    </cofactor>
</comment>
<comment type="caution">
    <text evidence="5">The sequence shown here is derived from an EMBL/GenBank/DDBJ whole genome shotgun (WGS) entry which is preliminary data.</text>
</comment>
<evidence type="ECO:0008006" key="6">
    <source>
        <dbReference type="Google" id="ProtNLM"/>
    </source>
</evidence>
<evidence type="ECO:0000256" key="4">
    <source>
        <dbReference type="ARBA" id="ARBA00023239"/>
    </source>
</evidence>
<keyword evidence="3" id="KW-0862">Zinc</keyword>
<organism evidence="5">
    <name type="scientific">marine sediment metagenome</name>
    <dbReference type="NCBI Taxonomy" id="412755"/>
    <lineage>
        <taxon>unclassified sequences</taxon>
        <taxon>metagenomes</taxon>
        <taxon>ecological metagenomes</taxon>
    </lineage>
</organism>
<dbReference type="PANTHER" id="PTHR12589">
    <property type="entry name" value="PYRUVOYL TETRAHYDROBIOPTERIN SYNTHASE"/>
    <property type="match status" value="1"/>
</dbReference>
<dbReference type="AlphaFoldDB" id="A0A0F9VQE2"/>
<proteinExistence type="predicted"/>
<evidence type="ECO:0000256" key="1">
    <source>
        <dbReference type="ARBA" id="ARBA00001947"/>
    </source>
</evidence>
<protein>
    <recommendedName>
        <fullName evidence="6">6-pyruvoyl tetrahydrobiopterin synthase</fullName>
    </recommendedName>
</protein>
<dbReference type="Pfam" id="PF01242">
    <property type="entry name" value="PTPS"/>
    <property type="match status" value="1"/>
</dbReference>
<keyword evidence="4" id="KW-0456">Lyase</keyword>
<reference evidence="5" key="1">
    <citation type="journal article" date="2015" name="Nature">
        <title>Complex archaea that bridge the gap between prokaryotes and eukaryotes.</title>
        <authorList>
            <person name="Spang A."/>
            <person name="Saw J.H."/>
            <person name="Jorgensen S.L."/>
            <person name="Zaremba-Niedzwiedzka K."/>
            <person name="Martijn J."/>
            <person name="Lind A.E."/>
            <person name="van Eijk R."/>
            <person name="Schleper C."/>
            <person name="Guy L."/>
            <person name="Ettema T.J."/>
        </authorList>
    </citation>
    <scope>NUCLEOTIDE SEQUENCE</scope>
</reference>
<dbReference type="SUPFAM" id="SSF55620">
    <property type="entry name" value="Tetrahydrobiopterin biosynthesis enzymes-like"/>
    <property type="match status" value="1"/>
</dbReference>
<evidence type="ECO:0000256" key="3">
    <source>
        <dbReference type="ARBA" id="ARBA00022833"/>
    </source>
</evidence>
<sequence>MAIQITRRLEIDAGHRLLKHTGKCRHVHGHRFVFDVTVSAEQLDEVGRIIDFGEVKRILGGWLDEHWDHGFILTADDPLREFLQTHELKHYVLPWAPTAENIAAYFFKQALDLMRQVGIDLVKVRVWETPNCWAEVTS</sequence>
<dbReference type="InterPro" id="IPR038418">
    <property type="entry name" value="6-PTP_synth/QueD_sf"/>
</dbReference>
<dbReference type="PANTHER" id="PTHR12589:SF7">
    <property type="entry name" value="6-PYRUVOYL TETRAHYDROBIOPTERIN SYNTHASE"/>
    <property type="match status" value="1"/>
</dbReference>
<accession>A0A0F9VQE2</accession>
<dbReference type="Gene3D" id="3.30.479.10">
    <property type="entry name" value="6-pyruvoyl tetrahydropterin synthase/QueD"/>
    <property type="match status" value="1"/>
</dbReference>
<dbReference type="PIRSF" id="PIRSF006113">
    <property type="entry name" value="PTP_synth"/>
    <property type="match status" value="1"/>
</dbReference>